<dbReference type="Gene3D" id="1.10.10.10">
    <property type="entry name" value="Winged helix-like DNA-binding domain superfamily/Winged helix DNA-binding domain"/>
    <property type="match status" value="1"/>
</dbReference>
<keyword evidence="4" id="KW-0804">Transcription</keyword>
<dbReference type="GO" id="GO:0016987">
    <property type="term" value="F:sigma factor activity"/>
    <property type="evidence" value="ECO:0007669"/>
    <property type="project" value="UniProtKB-KW"/>
</dbReference>
<dbReference type="Pfam" id="PF08281">
    <property type="entry name" value="Sigma70_r4_2"/>
    <property type="match status" value="1"/>
</dbReference>
<protein>
    <submittedName>
        <fullName evidence="7">DNA-directed RNA polymerase sigma-70 factor</fullName>
    </submittedName>
</protein>
<evidence type="ECO:0000259" key="6">
    <source>
        <dbReference type="Pfam" id="PF08281"/>
    </source>
</evidence>
<dbReference type="GO" id="GO:0006352">
    <property type="term" value="P:DNA-templated transcription initiation"/>
    <property type="evidence" value="ECO:0007669"/>
    <property type="project" value="InterPro"/>
</dbReference>
<reference evidence="7 8" key="1">
    <citation type="journal article" date="2014" name="Int. J. Syst. Evol. Microbiol.">
        <title>Complete genome sequence of Corynebacterium casei LMG S-19264T (=DSM 44701T), isolated from a smear-ripened cheese.</title>
        <authorList>
            <consortium name="US DOE Joint Genome Institute (JGI-PGF)"/>
            <person name="Walter F."/>
            <person name="Albersmeier A."/>
            <person name="Kalinowski J."/>
            <person name="Ruckert C."/>
        </authorList>
    </citation>
    <scope>NUCLEOTIDE SEQUENCE [LARGE SCALE GENOMIC DNA]</scope>
    <source>
        <strain evidence="7 8">KCTC 12866</strain>
    </source>
</reference>
<gene>
    <name evidence="7" type="ORF">GCM10007390_47630</name>
</gene>
<evidence type="ECO:0000256" key="4">
    <source>
        <dbReference type="ARBA" id="ARBA00023163"/>
    </source>
</evidence>
<dbReference type="GO" id="GO:0000428">
    <property type="term" value="C:DNA-directed RNA polymerase complex"/>
    <property type="evidence" value="ECO:0007669"/>
    <property type="project" value="UniProtKB-KW"/>
</dbReference>
<dbReference type="Pfam" id="PF04542">
    <property type="entry name" value="Sigma70_r2"/>
    <property type="match status" value="1"/>
</dbReference>
<dbReference type="InterPro" id="IPR013249">
    <property type="entry name" value="RNA_pol_sigma70_r4_t2"/>
</dbReference>
<dbReference type="PANTHER" id="PTHR43133:SF46">
    <property type="entry name" value="RNA POLYMERASE SIGMA-70 FACTOR ECF SUBFAMILY"/>
    <property type="match status" value="1"/>
</dbReference>
<feature type="domain" description="RNA polymerase sigma factor 70 region 4 type 2" evidence="6">
    <location>
        <begin position="99"/>
        <end position="150"/>
    </location>
</feature>
<keyword evidence="7" id="KW-0240">DNA-directed RNA polymerase</keyword>
<dbReference type="InterPro" id="IPR036388">
    <property type="entry name" value="WH-like_DNA-bd_sf"/>
</dbReference>
<organism evidence="7 8">
    <name type="scientific">Persicitalea jodogahamensis</name>
    <dbReference type="NCBI Taxonomy" id="402147"/>
    <lineage>
        <taxon>Bacteria</taxon>
        <taxon>Pseudomonadati</taxon>
        <taxon>Bacteroidota</taxon>
        <taxon>Cytophagia</taxon>
        <taxon>Cytophagales</taxon>
        <taxon>Spirosomataceae</taxon>
        <taxon>Persicitalea</taxon>
    </lineage>
</organism>
<dbReference type="PANTHER" id="PTHR43133">
    <property type="entry name" value="RNA POLYMERASE ECF-TYPE SIGMA FACTO"/>
    <property type="match status" value="1"/>
</dbReference>
<dbReference type="Gene3D" id="1.10.1740.10">
    <property type="match status" value="1"/>
</dbReference>
<keyword evidence="8" id="KW-1185">Reference proteome</keyword>
<comment type="caution">
    <text evidence="7">The sequence shown here is derived from an EMBL/GenBank/DDBJ whole genome shotgun (WGS) entry which is preliminary data.</text>
</comment>
<dbReference type="InterPro" id="IPR039425">
    <property type="entry name" value="RNA_pol_sigma-70-like"/>
</dbReference>
<dbReference type="SUPFAM" id="SSF88659">
    <property type="entry name" value="Sigma3 and sigma4 domains of RNA polymerase sigma factors"/>
    <property type="match status" value="1"/>
</dbReference>
<dbReference type="Proteomes" id="UP000598271">
    <property type="component" value="Unassembled WGS sequence"/>
</dbReference>
<dbReference type="EMBL" id="BMXF01000007">
    <property type="protein sequence ID" value="GHB86524.1"/>
    <property type="molecule type" value="Genomic_DNA"/>
</dbReference>
<keyword evidence="2" id="KW-0805">Transcription regulation</keyword>
<dbReference type="InterPro" id="IPR014284">
    <property type="entry name" value="RNA_pol_sigma-70_dom"/>
</dbReference>
<evidence type="ECO:0000313" key="8">
    <source>
        <dbReference type="Proteomes" id="UP000598271"/>
    </source>
</evidence>
<evidence type="ECO:0000313" key="7">
    <source>
        <dbReference type="EMBL" id="GHB86524.1"/>
    </source>
</evidence>
<proteinExistence type="inferred from homology"/>
<dbReference type="InterPro" id="IPR007627">
    <property type="entry name" value="RNA_pol_sigma70_r2"/>
</dbReference>
<dbReference type="InterPro" id="IPR013325">
    <property type="entry name" value="RNA_pol_sigma_r2"/>
</dbReference>
<dbReference type="AlphaFoldDB" id="A0A8J3DDP4"/>
<sequence>MRAHYNALYDYGMKLSGGDEDFTKDCIQEVFLTFWNCRDNWHSLQSVRAYLLVSLRNRVIDAQRRTRRSGRVIRLTDSEGAVYDIPDLSFSDDTEQTHRLTALLDKLPPRQREAVYLRYFAEMDYADIADAMGVKERTVYNLVHQGLQQLRQTVASSPSHQAELLLSILFFLEIF</sequence>
<dbReference type="NCBIfam" id="TIGR02937">
    <property type="entry name" value="sigma70-ECF"/>
    <property type="match status" value="1"/>
</dbReference>
<evidence type="ECO:0000256" key="3">
    <source>
        <dbReference type="ARBA" id="ARBA00023082"/>
    </source>
</evidence>
<feature type="domain" description="RNA polymerase sigma-70 region 2" evidence="5">
    <location>
        <begin position="2"/>
        <end position="68"/>
    </location>
</feature>
<evidence type="ECO:0000259" key="5">
    <source>
        <dbReference type="Pfam" id="PF04542"/>
    </source>
</evidence>
<accession>A0A8J3DDP4</accession>
<dbReference type="CDD" id="cd06171">
    <property type="entry name" value="Sigma70_r4"/>
    <property type="match status" value="1"/>
</dbReference>
<evidence type="ECO:0000256" key="2">
    <source>
        <dbReference type="ARBA" id="ARBA00023015"/>
    </source>
</evidence>
<dbReference type="GO" id="GO:0003677">
    <property type="term" value="F:DNA binding"/>
    <property type="evidence" value="ECO:0007669"/>
    <property type="project" value="InterPro"/>
</dbReference>
<comment type="similarity">
    <text evidence="1">Belongs to the sigma-70 factor family. ECF subfamily.</text>
</comment>
<keyword evidence="3" id="KW-0731">Sigma factor</keyword>
<dbReference type="InterPro" id="IPR013324">
    <property type="entry name" value="RNA_pol_sigma_r3/r4-like"/>
</dbReference>
<name>A0A8J3DDP4_9BACT</name>
<dbReference type="SUPFAM" id="SSF88946">
    <property type="entry name" value="Sigma2 domain of RNA polymerase sigma factors"/>
    <property type="match status" value="1"/>
</dbReference>
<evidence type="ECO:0000256" key="1">
    <source>
        <dbReference type="ARBA" id="ARBA00010641"/>
    </source>
</evidence>